<keyword evidence="2" id="KW-1185">Reference proteome</keyword>
<dbReference type="RefSeq" id="WP_064804280.1">
    <property type="nucleotide sequence ID" value="NZ_CP016022.1"/>
</dbReference>
<evidence type="ECO:0000313" key="2">
    <source>
        <dbReference type="Proteomes" id="UP000078572"/>
    </source>
</evidence>
<dbReference type="OrthoDB" id="9860543at2"/>
<reference evidence="2" key="1">
    <citation type="submission" date="2016-06" db="EMBL/GenBank/DDBJ databases">
        <authorList>
            <person name="Xu Y."/>
            <person name="Nagy A."/>
            <person name="Yan X."/>
            <person name="Kim S.W."/>
            <person name="Haley B."/>
            <person name="Liu N.T."/>
            <person name="Nou X."/>
        </authorList>
    </citation>
    <scope>NUCLEOTIDE SEQUENCE [LARGE SCALE GENOMIC DNA]</scope>
    <source>
        <strain evidence="2">ATCC 49129</strain>
    </source>
</reference>
<gene>
    <name evidence="1" type="ORF">A9Y76_11790</name>
</gene>
<evidence type="ECO:0000313" key="1">
    <source>
        <dbReference type="EMBL" id="ANJ73112.1"/>
    </source>
</evidence>
<protein>
    <submittedName>
        <fullName evidence="1">Uncharacterized protein</fullName>
    </submittedName>
</protein>
<name>A0A191ZYG5_9RALS</name>
<sequence length="308" mass="36226">MNLKQKILGIFSDEDIIDNGEYRWISFQYTVKQIEDYFSKHFPNSLYVANLSGYVDPGDKRPLRHHLKNFTNESANDILRQIGIYMRKKELLKAKNYPFYTDEPTHLPMDCVAENKALIDDEGNFHRDLDTTIRINILQNSCMKWAARRFCYNSEVLLAVLCQGELLNAFEWHLREDYAFLQDPWFIDKYRDGEYYTCDKEEIIDFMIKKLIPIVEYEKPIIQLYEAARGAIIEESLKDYLPHSLAIEQVMKDDKSRAVFEQAIEADEKMEGGTKIQNLELLRKQAMAHNLDKELPAKETNTKSRCKI</sequence>
<dbReference type="EMBL" id="CP016022">
    <property type="protein sequence ID" value="ANJ73112.1"/>
    <property type="molecule type" value="Genomic_DNA"/>
</dbReference>
<accession>A0A191ZYG5</accession>
<dbReference type="AlphaFoldDB" id="A0A191ZYG5"/>
<dbReference type="Proteomes" id="UP000078572">
    <property type="component" value="Chromosome 1"/>
</dbReference>
<organism evidence="1 2">
    <name type="scientific">Ralstonia insidiosa</name>
    <dbReference type="NCBI Taxonomy" id="190721"/>
    <lineage>
        <taxon>Bacteria</taxon>
        <taxon>Pseudomonadati</taxon>
        <taxon>Pseudomonadota</taxon>
        <taxon>Betaproteobacteria</taxon>
        <taxon>Burkholderiales</taxon>
        <taxon>Burkholderiaceae</taxon>
        <taxon>Ralstonia</taxon>
    </lineage>
</organism>
<proteinExistence type="predicted"/>
<dbReference type="GeneID" id="61526697"/>